<dbReference type="PANTHER" id="PTHR47053:SF1">
    <property type="entry name" value="MUREIN DD-ENDOPEPTIDASE MEPH-RELATED"/>
    <property type="match status" value="1"/>
</dbReference>
<dbReference type="Pfam" id="PF00877">
    <property type="entry name" value="NLPC_P60"/>
    <property type="match status" value="1"/>
</dbReference>
<name>A0ABW0VVY0_9BACL</name>
<keyword evidence="5" id="KW-0732">Signal</keyword>
<dbReference type="SUPFAM" id="SSF54001">
    <property type="entry name" value="Cysteine proteinases"/>
    <property type="match status" value="1"/>
</dbReference>
<dbReference type="RefSeq" id="WP_379187415.1">
    <property type="nucleotide sequence ID" value="NZ_JBHSOW010000028.1"/>
</dbReference>
<dbReference type="PANTHER" id="PTHR47053">
    <property type="entry name" value="MUREIN DD-ENDOPEPTIDASE MEPH-RELATED"/>
    <property type="match status" value="1"/>
</dbReference>
<keyword evidence="4" id="KW-0788">Thiol protease</keyword>
<dbReference type="Gene3D" id="3.90.1720.10">
    <property type="entry name" value="endopeptidase domain like (from Nostoc punctiforme)"/>
    <property type="match status" value="1"/>
</dbReference>
<dbReference type="InterPro" id="IPR038765">
    <property type="entry name" value="Papain-like_cys_pep_sf"/>
</dbReference>
<gene>
    <name evidence="7" type="ORF">ACFPYJ_07240</name>
</gene>
<feature type="chain" id="PRO_5046006968" evidence="5">
    <location>
        <begin position="22"/>
        <end position="160"/>
    </location>
</feature>
<evidence type="ECO:0000256" key="1">
    <source>
        <dbReference type="ARBA" id="ARBA00007074"/>
    </source>
</evidence>
<comment type="similarity">
    <text evidence="1">Belongs to the peptidase C40 family.</text>
</comment>
<evidence type="ECO:0000313" key="8">
    <source>
        <dbReference type="Proteomes" id="UP001596047"/>
    </source>
</evidence>
<reference evidence="8" key="1">
    <citation type="journal article" date="2019" name="Int. J. Syst. Evol. Microbiol.">
        <title>The Global Catalogue of Microorganisms (GCM) 10K type strain sequencing project: providing services to taxonomists for standard genome sequencing and annotation.</title>
        <authorList>
            <consortium name="The Broad Institute Genomics Platform"/>
            <consortium name="The Broad Institute Genome Sequencing Center for Infectious Disease"/>
            <person name="Wu L."/>
            <person name="Ma J."/>
        </authorList>
    </citation>
    <scope>NUCLEOTIDE SEQUENCE [LARGE SCALE GENOMIC DNA]</scope>
    <source>
        <strain evidence="8">CGMCC 1.3240</strain>
    </source>
</reference>
<dbReference type="PROSITE" id="PS51935">
    <property type="entry name" value="NLPC_P60"/>
    <property type="match status" value="1"/>
</dbReference>
<protein>
    <submittedName>
        <fullName evidence="7">C40 family peptidase</fullName>
    </submittedName>
</protein>
<dbReference type="InterPro" id="IPR051202">
    <property type="entry name" value="Peptidase_C40"/>
</dbReference>
<feature type="signal peptide" evidence="5">
    <location>
        <begin position="1"/>
        <end position="21"/>
    </location>
</feature>
<dbReference type="InterPro" id="IPR000064">
    <property type="entry name" value="NLP_P60_dom"/>
</dbReference>
<evidence type="ECO:0000256" key="3">
    <source>
        <dbReference type="ARBA" id="ARBA00022801"/>
    </source>
</evidence>
<proteinExistence type="inferred from homology"/>
<accession>A0ABW0VVY0</accession>
<evidence type="ECO:0000256" key="5">
    <source>
        <dbReference type="SAM" id="SignalP"/>
    </source>
</evidence>
<sequence length="160" mass="17655">MLNSKFAKLVAGVTLSFTLVASGSAVLPPKMAHVASVSAASKSSNIISTGKRYLGVPYKFGVSSYRTDRFDCSSFTQRIYRLNGINLPRTSKSQSKVGRYVSRSNLRPGDLVFFYKPIHHVGVYIGNGKVMHTYGKPGVTISNMKSGWWSKHYTTARRVL</sequence>
<comment type="caution">
    <text evidence="7">The sequence shown here is derived from an EMBL/GenBank/DDBJ whole genome shotgun (WGS) entry which is preliminary data.</text>
</comment>
<keyword evidence="3" id="KW-0378">Hydrolase</keyword>
<organism evidence="7 8">
    <name type="scientific">Paenibacillus solisilvae</name>
    <dbReference type="NCBI Taxonomy" id="2486751"/>
    <lineage>
        <taxon>Bacteria</taxon>
        <taxon>Bacillati</taxon>
        <taxon>Bacillota</taxon>
        <taxon>Bacilli</taxon>
        <taxon>Bacillales</taxon>
        <taxon>Paenibacillaceae</taxon>
        <taxon>Paenibacillus</taxon>
    </lineage>
</organism>
<evidence type="ECO:0000313" key="7">
    <source>
        <dbReference type="EMBL" id="MFC5648924.1"/>
    </source>
</evidence>
<feature type="domain" description="NlpC/P60" evidence="6">
    <location>
        <begin position="40"/>
        <end position="160"/>
    </location>
</feature>
<dbReference type="EMBL" id="JBHSOW010000028">
    <property type="protein sequence ID" value="MFC5648924.1"/>
    <property type="molecule type" value="Genomic_DNA"/>
</dbReference>
<evidence type="ECO:0000259" key="6">
    <source>
        <dbReference type="PROSITE" id="PS51935"/>
    </source>
</evidence>
<evidence type="ECO:0000256" key="4">
    <source>
        <dbReference type="ARBA" id="ARBA00022807"/>
    </source>
</evidence>
<keyword evidence="8" id="KW-1185">Reference proteome</keyword>
<dbReference type="Proteomes" id="UP001596047">
    <property type="component" value="Unassembled WGS sequence"/>
</dbReference>
<evidence type="ECO:0000256" key="2">
    <source>
        <dbReference type="ARBA" id="ARBA00022670"/>
    </source>
</evidence>
<keyword evidence="2" id="KW-0645">Protease</keyword>